<reference evidence="5" key="1">
    <citation type="submission" date="2014-05" db="EMBL/GenBank/DDBJ databases">
        <title>The transcriptome of the halophilic microalga Tetraselmis sp. GSL018 isolated from the Great Salt Lake, Utah.</title>
        <authorList>
            <person name="Jinkerson R.E."/>
            <person name="D'Adamo S."/>
            <person name="Posewitz M.C."/>
        </authorList>
    </citation>
    <scope>NUCLEOTIDE SEQUENCE</scope>
    <source>
        <strain evidence="5">GSL018</strain>
    </source>
</reference>
<sequence length="290" mass="31245">MPAPHHPPHCLRLDSIVPRQCRRGHTCAEPQHMSDDVVAPALLGCRNAVPERCHFLGHATAGKGDWREQNRPIAGTSQPIHCKVMQVCPDAEARFVEVHHSYVAGASAGKGSWLDAARCLGAMMGKFDPLAEDSAVESAGTLVIARCDGRTSSSEEQQLRDALPRLATGRHVWWREDALKLIVSGNFFRSLAEPVRPSQHDKGGSTRPMGVAPAALAAGRTLTAVANRSSTASLFARIAGQAARLCDAGAYVHWYERHGCDGGALVEAADFLQKIADCYACRHSSKQRCA</sequence>
<name>A0A061SM15_9CHLO</name>
<organism evidence="5">
    <name type="scientific">Tetraselmis sp. GSL018</name>
    <dbReference type="NCBI Taxonomy" id="582737"/>
    <lineage>
        <taxon>Eukaryota</taxon>
        <taxon>Viridiplantae</taxon>
        <taxon>Chlorophyta</taxon>
        <taxon>core chlorophytes</taxon>
        <taxon>Chlorodendrophyceae</taxon>
        <taxon>Chlorodendrales</taxon>
        <taxon>Chlorodendraceae</taxon>
        <taxon>Tetraselmis</taxon>
    </lineage>
</organism>
<proteinExistence type="inferred from homology"/>
<keyword evidence="2" id="KW-0493">Microtubule</keyword>
<evidence type="ECO:0000256" key="1">
    <source>
        <dbReference type="ARBA" id="ARBA00009636"/>
    </source>
</evidence>
<dbReference type="SUPFAM" id="SSF55307">
    <property type="entry name" value="Tubulin C-terminal domain-like"/>
    <property type="match status" value="1"/>
</dbReference>
<dbReference type="GO" id="GO:0005874">
    <property type="term" value="C:microtubule"/>
    <property type="evidence" value="ECO:0007669"/>
    <property type="project" value="UniProtKB-KW"/>
</dbReference>
<gene>
    <name evidence="5" type="ORF">TSPGSL018_2157</name>
</gene>
<keyword evidence="4" id="KW-0342">GTP-binding</keyword>
<dbReference type="Gene3D" id="1.10.287.600">
    <property type="entry name" value="Helix hairpin bin"/>
    <property type="match status" value="1"/>
</dbReference>
<dbReference type="AlphaFoldDB" id="A0A061SM15"/>
<dbReference type="InterPro" id="IPR008280">
    <property type="entry name" value="Tub_FtsZ_C"/>
</dbReference>
<accession>A0A061SM15</accession>
<comment type="similarity">
    <text evidence="1">Belongs to the tubulin family.</text>
</comment>
<dbReference type="GO" id="GO:0005525">
    <property type="term" value="F:GTP binding"/>
    <property type="evidence" value="ECO:0007669"/>
    <property type="project" value="UniProtKB-KW"/>
</dbReference>
<evidence type="ECO:0000256" key="4">
    <source>
        <dbReference type="ARBA" id="ARBA00023134"/>
    </source>
</evidence>
<evidence type="ECO:0000313" key="5">
    <source>
        <dbReference type="EMBL" id="JAC83935.1"/>
    </source>
</evidence>
<dbReference type="InterPro" id="IPR023123">
    <property type="entry name" value="Tubulin_C"/>
</dbReference>
<protein>
    <submittedName>
        <fullName evidence="5">Eta tubulin</fullName>
    </submittedName>
</protein>
<evidence type="ECO:0000256" key="2">
    <source>
        <dbReference type="ARBA" id="ARBA00022701"/>
    </source>
</evidence>
<dbReference type="EMBL" id="GBEZ01001001">
    <property type="protein sequence ID" value="JAC83935.1"/>
    <property type="molecule type" value="Transcribed_RNA"/>
</dbReference>
<evidence type="ECO:0000256" key="3">
    <source>
        <dbReference type="ARBA" id="ARBA00022741"/>
    </source>
</evidence>
<keyword evidence="3" id="KW-0547">Nucleotide-binding</keyword>